<comment type="caution">
    <text evidence="4">The sequence shown here is derived from an EMBL/GenBank/DDBJ whole genome shotgun (WGS) entry which is preliminary data.</text>
</comment>
<proteinExistence type="predicted"/>
<organism evidence="4 5">
    <name type="scientific">Candidatus Anaerotruncus excrementipullorum</name>
    <dbReference type="NCBI Taxonomy" id="2838465"/>
    <lineage>
        <taxon>Bacteria</taxon>
        <taxon>Bacillati</taxon>
        <taxon>Bacillota</taxon>
        <taxon>Clostridia</taxon>
        <taxon>Eubacteriales</taxon>
        <taxon>Oscillospiraceae</taxon>
        <taxon>Anaerotruncus</taxon>
    </lineage>
</organism>
<dbReference type="Gene3D" id="3.30.420.180">
    <property type="entry name" value="CobE/GbiG C-terminal domain"/>
    <property type="match status" value="1"/>
</dbReference>
<dbReference type="Pfam" id="PF11761">
    <property type="entry name" value="CbiG_mid"/>
    <property type="match status" value="1"/>
</dbReference>
<dbReference type="Pfam" id="PF01890">
    <property type="entry name" value="CbiG_C"/>
    <property type="match status" value="1"/>
</dbReference>
<gene>
    <name evidence="4" type="ORF">H9736_05620</name>
</gene>
<dbReference type="PANTHER" id="PTHR37477:SF1">
    <property type="entry name" value="COBALT-PRECORRIN-5A HYDROLASE"/>
    <property type="match status" value="1"/>
</dbReference>
<evidence type="ECO:0000259" key="3">
    <source>
        <dbReference type="Pfam" id="PF11761"/>
    </source>
</evidence>
<evidence type="ECO:0000313" key="5">
    <source>
        <dbReference type="Proteomes" id="UP000886800"/>
    </source>
</evidence>
<dbReference type="InterPro" id="IPR021744">
    <property type="entry name" value="CbiG_N"/>
</dbReference>
<dbReference type="SUPFAM" id="SSF159664">
    <property type="entry name" value="CobE/GbiG C-terminal domain-like"/>
    <property type="match status" value="1"/>
</dbReference>
<dbReference type="InterPro" id="IPR036518">
    <property type="entry name" value="CobE/GbiG_C_sf"/>
</dbReference>
<dbReference type="Proteomes" id="UP000886800">
    <property type="component" value="Unassembled WGS sequence"/>
</dbReference>
<dbReference type="GO" id="GO:0009236">
    <property type="term" value="P:cobalamin biosynthetic process"/>
    <property type="evidence" value="ECO:0007669"/>
    <property type="project" value="InterPro"/>
</dbReference>
<feature type="domain" description="Cobalamin biosynthesis central region" evidence="3">
    <location>
        <begin position="132"/>
        <end position="180"/>
    </location>
</feature>
<dbReference type="GO" id="GO:0016787">
    <property type="term" value="F:hydrolase activity"/>
    <property type="evidence" value="ECO:0007669"/>
    <property type="project" value="UniProtKB-KW"/>
</dbReference>
<accession>A0A9D2B7B3</accession>
<dbReference type="PANTHER" id="PTHR37477">
    <property type="entry name" value="COBALT-PRECORRIN-5A HYDROLASE"/>
    <property type="match status" value="1"/>
</dbReference>
<dbReference type="InterPro" id="IPR038029">
    <property type="entry name" value="GbiG_N_sf"/>
</dbReference>
<reference evidence="4" key="2">
    <citation type="submission" date="2021-04" db="EMBL/GenBank/DDBJ databases">
        <authorList>
            <person name="Gilroy R."/>
        </authorList>
    </citation>
    <scope>NUCLEOTIDE SEQUENCE</scope>
    <source>
        <strain evidence="4">CHK188-5543</strain>
    </source>
</reference>
<dbReference type="SUPFAM" id="SSF159672">
    <property type="entry name" value="CbiG N-terminal domain-like"/>
    <property type="match status" value="1"/>
</dbReference>
<evidence type="ECO:0000259" key="1">
    <source>
        <dbReference type="Pfam" id="PF01890"/>
    </source>
</evidence>
<sequence length="342" mass="35442">MTVSIACFTAAGEALSSRLAQGLAAQGIPVRCRDRLGGGAGPTLGEWTAQGFSADGALVFIGASGIAVRAIAPLVRDKRTDPAVVSVDEQGRFVVPLLSGHVGGANQLARRIAALLGAQPVISTATDLNGRFAVDLWAKQNGVTLEPFSLAKAVSAALLAGQPVGLASDFPLEGPLPAGFSAAGEALGLYLTLGGGRRPFQRTLLAIPRIVTLGLGCRRGTPLAALAGAVDRFLAQNHLHPMSVRGAATIDRKREEPGLTALCAQRGWPVAYYTAAQLAAVEGEFTPSAFVQKTVGVDNVCERAAVLAGGRLLAKKYRESGVTVAAAVQDWRPRLELEEEHG</sequence>
<feature type="domain" description="Cobalamin synthesis G N-terminal" evidence="2">
    <location>
        <begin position="47"/>
        <end position="127"/>
    </location>
</feature>
<reference evidence="4" key="1">
    <citation type="journal article" date="2021" name="PeerJ">
        <title>Extensive microbial diversity within the chicken gut microbiome revealed by metagenomics and culture.</title>
        <authorList>
            <person name="Gilroy R."/>
            <person name="Ravi A."/>
            <person name="Getino M."/>
            <person name="Pursley I."/>
            <person name="Horton D.L."/>
            <person name="Alikhan N.F."/>
            <person name="Baker D."/>
            <person name="Gharbi K."/>
            <person name="Hall N."/>
            <person name="Watson M."/>
            <person name="Adriaenssens E.M."/>
            <person name="Foster-Nyarko E."/>
            <person name="Jarju S."/>
            <person name="Secka A."/>
            <person name="Antonio M."/>
            <person name="Oren A."/>
            <person name="Chaudhuri R.R."/>
            <person name="La Ragione R."/>
            <person name="Hildebrand F."/>
            <person name="Pallen M.J."/>
        </authorList>
    </citation>
    <scope>NUCLEOTIDE SEQUENCE</scope>
    <source>
        <strain evidence="4">CHK188-5543</strain>
    </source>
</reference>
<evidence type="ECO:0000259" key="2">
    <source>
        <dbReference type="Pfam" id="PF11760"/>
    </source>
</evidence>
<evidence type="ECO:0000313" key="4">
    <source>
        <dbReference type="EMBL" id="HIX65711.1"/>
    </source>
</evidence>
<dbReference type="Pfam" id="PF11760">
    <property type="entry name" value="CbiG_N"/>
    <property type="match status" value="1"/>
</dbReference>
<dbReference type="Gene3D" id="3.40.50.11220">
    <property type="match status" value="1"/>
</dbReference>
<dbReference type="EMBL" id="DXES01000123">
    <property type="protein sequence ID" value="HIX65711.1"/>
    <property type="molecule type" value="Genomic_DNA"/>
</dbReference>
<name>A0A9D2B7B3_9FIRM</name>
<dbReference type="InterPro" id="IPR052553">
    <property type="entry name" value="CbiG_hydrolase"/>
</dbReference>
<protein>
    <submittedName>
        <fullName evidence="4">Cobalt-precorrin 5A hydrolase</fullName>
    </submittedName>
</protein>
<dbReference type="AlphaFoldDB" id="A0A9D2B7B3"/>
<keyword evidence="4" id="KW-0378">Hydrolase</keyword>
<dbReference type="InterPro" id="IPR021745">
    <property type="entry name" value="CbiG_mid"/>
</dbReference>
<dbReference type="InterPro" id="IPR002750">
    <property type="entry name" value="CobE/GbiG_C"/>
</dbReference>
<feature type="domain" description="CobE/GbiG C-terminal" evidence="1">
    <location>
        <begin position="212"/>
        <end position="327"/>
    </location>
</feature>